<evidence type="ECO:0000313" key="1">
    <source>
        <dbReference type="EMBL" id="JAD29927.1"/>
    </source>
</evidence>
<proteinExistence type="predicted"/>
<reference evidence="1" key="1">
    <citation type="submission" date="2014-09" db="EMBL/GenBank/DDBJ databases">
        <authorList>
            <person name="Magalhaes I.L.F."/>
            <person name="Oliveira U."/>
            <person name="Santos F.R."/>
            <person name="Vidigal T.H.D.A."/>
            <person name="Brescovit A.D."/>
            <person name="Santos A.J."/>
        </authorList>
    </citation>
    <scope>NUCLEOTIDE SEQUENCE</scope>
    <source>
        <tissue evidence="1">Shoot tissue taken approximately 20 cm above the soil surface</tissue>
    </source>
</reference>
<protein>
    <submittedName>
        <fullName evidence="1">Uncharacterized protein</fullName>
    </submittedName>
</protein>
<reference evidence="1" key="2">
    <citation type="journal article" date="2015" name="Data Brief">
        <title>Shoot transcriptome of the giant reed, Arundo donax.</title>
        <authorList>
            <person name="Barrero R.A."/>
            <person name="Guerrero F.D."/>
            <person name="Moolhuijzen P."/>
            <person name="Goolsby J.A."/>
            <person name="Tidwell J."/>
            <person name="Bellgard S.E."/>
            <person name="Bellgard M.I."/>
        </authorList>
    </citation>
    <scope>NUCLEOTIDE SEQUENCE</scope>
    <source>
        <tissue evidence="1">Shoot tissue taken approximately 20 cm above the soil surface</tissue>
    </source>
</reference>
<accession>A0A0A8Z506</accession>
<dbReference type="AlphaFoldDB" id="A0A0A8Z506"/>
<sequence>MIPVKLFFPNEMDSGIDKPPSQSGIPPLRLFKSSLMVTS</sequence>
<organism evidence="1">
    <name type="scientific">Arundo donax</name>
    <name type="common">Giant reed</name>
    <name type="synonym">Donax arundinaceus</name>
    <dbReference type="NCBI Taxonomy" id="35708"/>
    <lineage>
        <taxon>Eukaryota</taxon>
        <taxon>Viridiplantae</taxon>
        <taxon>Streptophyta</taxon>
        <taxon>Embryophyta</taxon>
        <taxon>Tracheophyta</taxon>
        <taxon>Spermatophyta</taxon>
        <taxon>Magnoliopsida</taxon>
        <taxon>Liliopsida</taxon>
        <taxon>Poales</taxon>
        <taxon>Poaceae</taxon>
        <taxon>PACMAD clade</taxon>
        <taxon>Arundinoideae</taxon>
        <taxon>Arundineae</taxon>
        <taxon>Arundo</taxon>
    </lineage>
</organism>
<name>A0A0A8Z506_ARUDO</name>
<dbReference type="EMBL" id="GBRH01267968">
    <property type="protein sequence ID" value="JAD29927.1"/>
    <property type="molecule type" value="Transcribed_RNA"/>
</dbReference>